<dbReference type="PANTHER" id="PTHR39966:SF1">
    <property type="entry name" value="HEMERYTHRIN-LIKE DOMAIN-CONTAINING PROTEIN"/>
    <property type="match status" value="1"/>
</dbReference>
<dbReference type="Proteomes" id="UP001143463">
    <property type="component" value="Unassembled WGS sequence"/>
</dbReference>
<accession>A0A9W6L113</accession>
<dbReference type="AlphaFoldDB" id="A0A9W6L113"/>
<evidence type="ECO:0000313" key="2">
    <source>
        <dbReference type="EMBL" id="GLL11641.1"/>
    </source>
</evidence>
<dbReference type="Gene3D" id="1.20.120.520">
    <property type="entry name" value="nmb1532 protein domain like"/>
    <property type="match status" value="1"/>
</dbReference>
<dbReference type="GO" id="GO:0005886">
    <property type="term" value="C:plasma membrane"/>
    <property type="evidence" value="ECO:0007669"/>
    <property type="project" value="TreeGrafter"/>
</dbReference>
<sequence>MTAPPTTPDLLGMRLAHRIMRGDLHRLTAVAQRLAAGEPCDGRRAKALTRWVATLADEIHHHHTVEDELTWPLIEHSAGTAVDLTVLSDDHRALDPLLDRLRRAAAGFLDAPIYPERAAVLADALARVRDELDEHIENEEAELFPVIERYVAAADWQEMEKAIRKGGPPMGFVLPRIAEVTTPDELAAIKAEAGPVLVLLLALLRPRHARRVSLVFGTP</sequence>
<name>A0A9W6L113_9PSEU</name>
<feature type="domain" description="Hemerythrin-like" evidence="1">
    <location>
        <begin position="13"/>
        <end position="146"/>
    </location>
</feature>
<comment type="caution">
    <text evidence="2">The sequence shown here is derived from an EMBL/GenBank/DDBJ whole genome shotgun (WGS) entry which is preliminary data.</text>
</comment>
<organism evidence="2 3">
    <name type="scientific">Pseudonocardia halophobica</name>
    <dbReference type="NCBI Taxonomy" id="29401"/>
    <lineage>
        <taxon>Bacteria</taxon>
        <taxon>Bacillati</taxon>
        <taxon>Actinomycetota</taxon>
        <taxon>Actinomycetes</taxon>
        <taxon>Pseudonocardiales</taxon>
        <taxon>Pseudonocardiaceae</taxon>
        <taxon>Pseudonocardia</taxon>
    </lineage>
</organism>
<evidence type="ECO:0000259" key="1">
    <source>
        <dbReference type="Pfam" id="PF01814"/>
    </source>
</evidence>
<keyword evidence="3" id="KW-1185">Reference proteome</keyword>
<protein>
    <recommendedName>
        <fullName evidence="1">Hemerythrin-like domain-containing protein</fullName>
    </recommendedName>
</protein>
<evidence type="ECO:0000313" key="3">
    <source>
        <dbReference type="Proteomes" id="UP001143463"/>
    </source>
</evidence>
<dbReference type="CDD" id="cd12108">
    <property type="entry name" value="Hr-like"/>
    <property type="match status" value="1"/>
</dbReference>
<dbReference type="Pfam" id="PF01814">
    <property type="entry name" value="Hemerythrin"/>
    <property type="match status" value="1"/>
</dbReference>
<dbReference type="PANTHER" id="PTHR39966">
    <property type="entry name" value="BLL2471 PROTEIN-RELATED"/>
    <property type="match status" value="1"/>
</dbReference>
<reference evidence="2" key="1">
    <citation type="journal article" date="2014" name="Int. J. Syst. Evol. Microbiol.">
        <title>Complete genome sequence of Corynebacterium casei LMG S-19264T (=DSM 44701T), isolated from a smear-ripened cheese.</title>
        <authorList>
            <consortium name="US DOE Joint Genome Institute (JGI-PGF)"/>
            <person name="Walter F."/>
            <person name="Albersmeier A."/>
            <person name="Kalinowski J."/>
            <person name="Ruckert C."/>
        </authorList>
    </citation>
    <scope>NUCLEOTIDE SEQUENCE</scope>
    <source>
        <strain evidence="2">VKM Ac-1069</strain>
    </source>
</reference>
<dbReference type="InterPro" id="IPR012312">
    <property type="entry name" value="Hemerythrin-like"/>
</dbReference>
<reference evidence="2" key="2">
    <citation type="submission" date="2023-01" db="EMBL/GenBank/DDBJ databases">
        <authorList>
            <person name="Sun Q."/>
            <person name="Evtushenko L."/>
        </authorList>
    </citation>
    <scope>NUCLEOTIDE SEQUENCE</scope>
    <source>
        <strain evidence="2">VKM Ac-1069</strain>
    </source>
</reference>
<gene>
    <name evidence="2" type="ORF">GCM10017577_27820</name>
</gene>
<dbReference type="EMBL" id="BSFQ01000009">
    <property type="protein sequence ID" value="GLL11641.1"/>
    <property type="molecule type" value="Genomic_DNA"/>
</dbReference>
<dbReference type="RefSeq" id="WP_037048424.1">
    <property type="nucleotide sequence ID" value="NZ_BAAAUZ010000045.1"/>
</dbReference>
<proteinExistence type="predicted"/>